<sequence>MFIEGELFHCFNSSFTGSKEKFERYADVDAAFRYDSMSLAEQMRAEIDDRVERLRDEYGHFPVCEMTVENDPEFFAHGRELVESGWLGDASAFVIDTDGRALFIRHLDAPEAWGVPGGGHEPGESHAETARREVREETGIECEITGVWCARRKTIMLETNRDKRLYALTVHFDARMTGSGRASATTDEEVLEAKWFTNPPKSVFDFLEPRVEAWVNSDE</sequence>
<dbReference type="PANTHER" id="PTHR43046:SF14">
    <property type="entry name" value="MUTT_NUDIX FAMILY PROTEIN"/>
    <property type="match status" value="1"/>
</dbReference>
<keyword evidence="2" id="KW-0378">Hydrolase</keyword>
<name>A0AAV3ULN1_9EURY</name>
<dbReference type="PRINTS" id="PR00502">
    <property type="entry name" value="NUDIXFAMILY"/>
</dbReference>
<dbReference type="PROSITE" id="PS51462">
    <property type="entry name" value="NUDIX"/>
    <property type="match status" value="1"/>
</dbReference>
<reference evidence="4 5" key="1">
    <citation type="journal article" date="2019" name="Int. J. Syst. Evol. Microbiol.">
        <title>The Global Catalogue of Microorganisms (GCM) 10K type strain sequencing project: providing services to taxonomists for standard genome sequencing and annotation.</title>
        <authorList>
            <consortium name="The Broad Institute Genomics Platform"/>
            <consortium name="The Broad Institute Genome Sequencing Center for Infectious Disease"/>
            <person name="Wu L."/>
            <person name="Ma J."/>
        </authorList>
    </citation>
    <scope>NUCLEOTIDE SEQUENCE [LARGE SCALE GENOMIC DNA]</scope>
    <source>
        <strain evidence="4 5">JCM 17504</strain>
    </source>
</reference>
<dbReference type="CDD" id="cd02883">
    <property type="entry name" value="NUDIX_Hydrolase"/>
    <property type="match status" value="1"/>
</dbReference>
<dbReference type="PROSITE" id="PS00893">
    <property type="entry name" value="NUDIX_BOX"/>
    <property type="match status" value="1"/>
</dbReference>
<comment type="caution">
    <text evidence="4">The sequence shown here is derived from an EMBL/GenBank/DDBJ whole genome shotgun (WGS) entry which is preliminary data.</text>
</comment>
<feature type="domain" description="Nudix hydrolase" evidence="3">
    <location>
        <begin position="85"/>
        <end position="219"/>
    </location>
</feature>
<gene>
    <name evidence="4" type="ORF">GCM10025751_38200</name>
</gene>
<evidence type="ECO:0000256" key="1">
    <source>
        <dbReference type="ARBA" id="ARBA00001946"/>
    </source>
</evidence>
<dbReference type="AlphaFoldDB" id="A0AAV3ULN1"/>
<dbReference type="Gene3D" id="3.90.79.10">
    <property type="entry name" value="Nucleoside Triphosphate Pyrophosphohydrolase"/>
    <property type="match status" value="1"/>
</dbReference>
<dbReference type="SUPFAM" id="SSF55811">
    <property type="entry name" value="Nudix"/>
    <property type="match status" value="1"/>
</dbReference>
<organism evidence="4 5">
    <name type="scientific">Haladaptatus pallidirubidus</name>
    <dbReference type="NCBI Taxonomy" id="1008152"/>
    <lineage>
        <taxon>Archaea</taxon>
        <taxon>Methanobacteriati</taxon>
        <taxon>Methanobacteriota</taxon>
        <taxon>Stenosarchaea group</taxon>
        <taxon>Halobacteria</taxon>
        <taxon>Halobacteriales</taxon>
        <taxon>Haladaptataceae</taxon>
        <taxon>Haladaptatus</taxon>
    </lineage>
</organism>
<dbReference type="Pfam" id="PF00293">
    <property type="entry name" value="NUDIX"/>
    <property type="match status" value="1"/>
</dbReference>
<dbReference type="InterPro" id="IPR015797">
    <property type="entry name" value="NUDIX_hydrolase-like_dom_sf"/>
</dbReference>
<evidence type="ECO:0000259" key="3">
    <source>
        <dbReference type="PROSITE" id="PS51462"/>
    </source>
</evidence>
<dbReference type="Proteomes" id="UP001501729">
    <property type="component" value="Unassembled WGS sequence"/>
</dbReference>
<comment type="cofactor">
    <cofactor evidence="1">
        <name>Mg(2+)</name>
        <dbReference type="ChEBI" id="CHEBI:18420"/>
    </cofactor>
</comment>
<dbReference type="InterPro" id="IPR000086">
    <property type="entry name" value="NUDIX_hydrolase_dom"/>
</dbReference>
<keyword evidence="5" id="KW-1185">Reference proteome</keyword>
<evidence type="ECO:0000313" key="4">
    <source>
        <dbReference type="EMBL" id="GAA5056836.1"/>
    </source>
</evidence>
<protein>
    <submittedName>
        <fullName evidence="4">NUDIX domain-containing protein</fullName>
    </submittedName>
</protein>
<proteinExistence type="predicted"/>
<dbReference type="InterPro" id="IPR020084">
    <property type="entry name" value="NUDIX_hydrolase_CS"/>
</dbReference>
<dbReference type="PANTHER" id="PTHR43046">
    <property type="entry name" value="GDP-MANNOSE MANNOSYL HYDROLASE"/>
    <property type="match status" value="1"/>
</dbReference>
<dbReference type="InterPro" id="IPR020476">
    <property type="entry name" value="Nudix_hydrolase"/>
</dbReference>
<dbReference type="GO" id="GO:0016787">
    <property type="term" value="F:hydrolase activity"/>
    <property type="evidence" value="ECO:0007669"/>
    <property type="project" value="UniProtKB-KW"/>
</dbReference>
<accession>A0AAV3ULN1</accession>
<evidence type="ECO:0000256" key="2">
    <source>
        <dbReference type="ARBA" id="ARBA00022801"/>
    </source>
</evidence>
<dbReference type="EMBL" id="BAABKX010000015">
    <property type="protein sequence ID" value="GAA5056836.1"/>
    <property type="molecule type" value="Genomic_DNA"/>
</dbReference>
<evidence type="ECO:0000313" key="5">
    <source>
        <dbReference type="Proteomes" id="UP001501729"/>
    </source>
</evidence>